<dbReference type="InterPro" id="IPR036388">
    <property type="entry name" value="WH-like_DNA-bd_sf"/>
</dbReference>
<sequence>MTDTTDLNDMKAMLQVPLGNQIGRVHRLWRSAITAAVQSLDMTEARWTAMLHLQLLGEGATQQALAQELGIEMPSLSRTLGQLVELDMLERRPHPTDKRAHCLYFTPAGQQTLTKLIERTMQIRQALYRDLTPAAVQQLMQALDLMERNARALLVTTAAEDNL</sequence>
<keyword evidence="6" id="KW-1185">Reference proteome</keyword>
<evidence type="ECO:0000256" key="2">
    <source>
        <dbReference type="ARBA" id="ARBA00023125"/>
    </source>
</evidence>
<evidence type="ECO:0000259" key="4">
    <source>
        <dbReference type="PROSITE" id="PS50995"/>
    </source>
</evidence>
<name>A0ABN1DQ57_9GAMM</name>
<dbReference type="InterPro" id="IPR000835">
    <property type="entry name" value="HTH_MarR-typ"/>
</dbReference>
<accession>A0ABN1DQ57</accession>
<keyword evidence="2" id="KW-0238">DNA-binding</keyword>
<dbReference type="InterPro" id="IPR039422">
    <property type="entry name" value="MarR/SlyA-like"/>
</dbReference>
<dbReference type="EMBL" id="BAAAEO010000002">
    <property type="protein sequence ID" value="GAA0548888.1"/>
    <property type="molecule type" value="Genomic_DNA"/>
</dbReference>
<dbReference type="PROSITE" id="PS50995">
    <property type="entry name" value="HTH_MARR_2"/>
    <property type="match status" value="1"/>
</dbReference>
<evidence type="ECO:0000313" key="6">
    <source>
        <dbReference type="Proteomes" id="UP001501169"/>
    </source>
</evidence>
<dbReference type="Proteomes" id="UP001501169">
    <property type="component" value="Unassembled WGS sequence"/>
</dbReference>
<evidence type="ECO:0000256" key="3">
    <source>
        <dbReference type="ARBA" id="ARBA00023163"/>
    </source>
</evidence>
<organism evidence="5 6">
    <name type="scientific">Rheinheimera aquimaris</name>
    <dbReference type="NCBI Taxonomy" id="412437"/>
    <lineage>
        <taxon>Bacteria</taxon>
        <taxon>Pseudomonadati</taxon>
        <taxon>Pseudomonadota</taxon>
        <taxon>Gammaproteobacteria</taxon>
        <taxon>Chromatiales</taxon>
        <taxon>Chromatiaceae</taxon>
        <taxon>Rheinheimera</taxon>
    </lineage>
</organism>
<dbReference type="PANTHER" id="PTHR33164:SF64">
    <property type="entry name" value="TRANSCRIPTIONAL REGULATOR SLYA"/>
    <property type="match status" value="1"/>
</dbReference>
<dbReference type="RefSeq" id="WP_206109411.1">
    <property type="nucleotide sequence ID" value="NZ_BAAAEO010000002.1"/>
</dbReference>
<evidence type="ECO:0000313" key="5">
    <source>
        <dbReference type="EMBL" id="GAA0548888.1"/>
    </source>
</evidence>
<proteinExistence type="predicted"/>
<reference evidence="5 6" key="1">
    <citation type="journal article" date="2019" name="Int. J. Syst. Evol. Microbiol.">
        <title>The Global Catalogue of Microorganisms (GCM) 10K type strain sequencing project: providing services to taxonomists for standard genome sequencing and annotation.</title>
        <authorList>
            <consortium name="The Broad Institute Genomics Platform"/>
            <consortium name="The Broad Institute Genome Sequencing Center for Infectious Disease"/>
            <person name="Wu L."/>
            <person name="Ma J."/>
        </authorList>
    </citation>
    <scope>NUCLEOTIDE SEQUENCE [LARGE SCALE GENOMIC DNA]</scope>
    <source>
        <strain evidence="5 6">JCM 14331</strain>
    </source>
</reference>
<dbReference type="PANTHER" id="PTHR33164">
    <property type="entry name" value="TRANSCRIPTIONAL REGULATOR, MARR FAMILY"/>
    <property type="match status" value="1"/>
</dbReference>
<protein>
    <submittedName>
        <fullName evidence="5">Transcriptional regulator SlyA</fullName>
    </submittedName>
</protein>
<dbReference type="Gene3D" id="1.10.10.10">
    <property type="entry name" value="Winged helix-like DNA-binding domain superfamily/Winged helix DNA-binding domain"/>
    <property type="match status" value="1"/>
</dbReference>
<dbReference type="SUPFAM" id="SSF46785">
    <property type="entry name" value="Winged helix' DNA-binding domain"/>
    <property type="match status" value="1"/>
</dbReference>
<keyword evidence="3" id="KW-0804">Transcription</keyword>
<comment type="caution">
    <text evidence="5">The sequence shown here is derived from an EMBL/GenBank/DDBJ whole genome shotgun (WGS) entry which is preliminary data.</text>
</comment>
<dbReference type="Pfam" id="PF12802">
    <property type="entry name" value="MarR_2"/>
    <property type="match status" value="1"/>
</dbReference>
<evidence type="ECO:0000256" key="1">
    <source>
        <dbReference type="ARBA" id="ARBA00023015"/>
    </source>
</evidence>
<keyword evidence="1" id="KW-0805">Transcription regulation</keyword>
<dbReference type="InterPro" id="IPR036390">
    <property type="entry name" value="WH_DNA-bd_sf"/>
</dbReference>
<gene>
    <name evidence="5" type="primary">slyA</name>
    <name evidence="5" type="ORF">GCM10009098_15620</name>
</gene>
<dbReference type="SMART" id="SM00347">
    <property type="entry name" value="HTH_MARR"/>
    <property type="match status" value="1"/>
</dbReference>
<feature type="domain" description="HTH marR-type" evidence="4">
    <location>
        <begin position="15"/>
        <end position="148"/>
    </location>
</feature>